<keyword evidence="5 7" id="KW-0472">Membrane</keyword>
<feature type="domain" description="MacB-like periplasmic core" evidence="9">
    <location>
        <begin position="21"/>
        <end position="295"/>
    </location>
</feature>
<evidence type="ECO:0000256" key="7">
    <source>
        <dbReference type="SAM" id="Phobius"/>
    </source>
</evidence>
<evidence type="ECO:0000313" key="11">
    <source>
        <dbReference type="Proteomes" id="UP000736583"/>
    </source>
</evidence>
<feature type="transmembrane region" description="Helical" evidence="7">
    <location>
        <begin position="413"/>
        <end position="437"/>
    </location>
</feature>
<protein>
    <submittedName>
        <fullName evidence="10">ABC transporter permease</fullName>
    </submittedName>
</protein>
<dbReference type="PANTHER" id="PTHR30572">
    <property type="entry name" value="MEMBRANE COMPONENT OF TRANSPORTER-RELATED"/>
    <property type="match status" value="1"/>
</dbReference>
<evidence type="ECO:0000256" key="3">
    <source>
        <dbReference type="ARBA" id="ARBA00022692"/>
    </source>
</evidence>
<gene>
    <name evidence="10" type="ORF">KQI89_00240</name>
</gene>
<evidence type="ECO:0000256" key="1">
    <source>
        <dbReference type="ARBA" id="ARBA00004651"/>
    </source>
</evidence>
<keyword evidence="11" id="KW-1185">Reference proteome</keyword>
<feature type="transmembrane region" description="Helical" evidence="7">
    <location>
        <begin position="320"/>
        <end position="345"/>
    </location>
</feature>
<dbReference type="Proteomes" id="UP000736583">
    <property type="component" value="Unassembled WGS sequence"/>
</dbReference>
<sequence length="453" mass="50001">MIFKDVLKMAFRDLGRRKGRTFLTSLAVAIGSMLIVTMVGLGTTAEGFILKQLNKEVSAKLIEVAPQKYMSKEELEKLYSGDMTDEEREEAQQKAFKKIDESTINNMEKIDGVDFVRASIESPISNLKLEGKETGKKHIQVAGYNDNNNIYTKDEIEAMKNKKDNKDLEVIIAGRNLTDKDENGILINENLLKHMGITDYNSVIGKEAILIQDKVENENVKVKPLEVKVQIVGVVNEAFDKKYVSSVITSLKTATNIKSYYTLTKDYLSEKGYGSIQVYAKDQGKVKEIDEAIKNMGYAFMSNEEIAKQIKSAFIVVEQILSVLGVIVLFVAALGTINTMTMAIHERTKSIGIMKSVGATRKDIHNIFLTQAAVIGFIGGVMGIIFSFINGAIIEFALKMFLEGKGVNETISFSMPVWLVGGALVFAIILSVLSGIYPARKASSLDAIEALNS</sequence>
<accession>A0ABS6EX05</accession>
<proteinExistence type="inferred from homology"/>
<keyword evidence="2" id="KW-1003">Cell membrane</keyword>
<organism evidence="10 11">
    <name type="scientific">Clostridium simiarum</name>
    <dbReference type="NCBI Taxonomy" id="2841506"/>
    <lineage>
        <taxon>Bacteria</taxon>
        <taxon>Bacillati</taxon>
        <taxon>Bacillota</taxon>
        <taxon>Clostridia</taxon>
        <taxon>Eubacteriales</taxon>
        <taxon>Clostridiaceae</taxon>
        <taxon>Clostridium</taxon>
    </lineage>
</organism>
<name>A0ABS6EX05_9CLOT</name>
<evidence type="ECO:0000313" key="10">
    <source>
        <dbReference type="EMBL" id="MBU5590184.1"/>
    </source>
</evidence>
<comment type="similarity">
    <text evidence="6">Belongs to the ABC-4 integral membrane protein family.</text>
</comment>
<dbReference type="InterPro" id="IPR025857">
    <property type="entry name" value="MacB_PCD"/>
</dbReference>
<evidence type="ECO:0000256" key="5">
    <source>
        <dbReference type="ARBA" id="ARBA00023136"/>
    </source>
</evidence>
<dbReference type="Pfam" id="PF12704">
    <property type="entry name" value="MacB_PCD"/>
    <property type="match status" value="1"/>
</dbReference>
<dbReference type="InterPro" id="IPR050250">
    <property type="entry name" value="Macrolide_Exporter_MacB"/>
</dbReference>
<evidence type="ECO:0000256" key="4">
    <source>
        <dbReference type="ARBA" id="ARBA00022989"/>
    </source>
</evidence>
<comment type="caution">
    <text evidence="10">The sequence shown here is derived from an EMBL/GenBank/DDBJ whole genome shotgun (WGS) entry which is preliminary data.</text>
</comment>
<evidence type="ECO:0000256" key="2">
    <source>
        <dbReference type="ARBA" id="ARBA00022475"/>
    </source>
</evidence>
<dbReference type="EMBL" id="JAHLQL010000001">
    <property type="protein sequence ID" value="MBU5590184.1"/>
    <property type="molecule type" value="Genomic_DNA"/>
</dbReference>
<feature type="domain" description="ABC3 transporter permease C-terminal" evidence="8">
    <location>
        <begin position="323"/>
        <end position="445"/>
    </location>
</feature>
<feature type="transmembrane region" description="Helical" evidence="7">
    <location>
        <begin position="21"/>
        <end position="42"/>
    </location>
</feature>
<feature type="transmembrane region" description="Helical" evidence="7">
    <location>
        <begin position="366"/>
        <end position="393"/>
    </location>
</feature>
<comment type="subcellular location">
    <subcellularLocation>
        <location evidence="1">Cell membrane</location>
        <topology evidence="1">Multi-pass membrane protein</topology>
    </subcellularLocation>
</comment>
<evidence type="ECO:0000259" key="9">
    <source>
        <dbReference type="Pfam" id="PF12704"/>
    </source>
</evidence>
<dbReference type="PANTHER" id="PTHR30572:SF4">
    <property type="entry name" value="ABC TRANSPORTER PERMEASE YTRF"/>
    <property type="match status" value="1"/>
</dbReference>
<evidence type="ECO:0000259" key="8">
    <source>
        <dbReference type="Pfam" id="PF02687"/>
    </source>
</evidence>
<evidence type="ECO:0000256" key="6">
    <source>
        <dbReference type="ARBA" id="ARBA00038076"/>
    </source>
</evidence>
<dbReference type="RefSeq" id="WP_216455441.1">
    <property type="nucleotide sequence ID" value="NZ_JAHLQL010000001.1"/>
</dbReference>
<reference evidence="10 11" key="1">
    <citation type="submission" date="2021-06" db="EMBL/GenBank/DDBJ databases">
        <authorList>
            <person name="Sun Q."/>
            <person name="Li D."/>
        </authorList>
    </citation>
    <scope>NUCLEOTIDE SEQUENCE [LARGE SCALE GENOMIC DNA]</scope>
    <source>
        <strain evidence="10 11">MSJ-4</strain>
    </source>
</reference>
<dbReference type="Pfam" id="PF02687">
    <property type="entry name" value="FtsX"/>
    <property type="match status" value="1"/>
</dbReference>
<keyword evidence="4 7" id="KW-1133">Transmembrane helix</keyword>
<dbReference type="InterPro" id="IPR003838">
    <property type="entry name" value="ABC3_permease_C"/>
</dbReference>
<keyword evidence="3 7" id="KW-0812">Transmembrane</keyword>